<dbReference type="AlphaFoldDB" id="A0A075LPZ3"/>
<sequence>MANKSERTPLFNVRTTQMTDEMYDYVLKRLEEHGTFREYAFHLIENEMQQEKQSQINKGKDKHVYDVLIELKHAMDSQFRHLNRKIEQKNLNLLSDVSDDSSNKQNEENFGTREGQLVRNSPPTGEINEDFDMDF</sequence>
<dbReference type="RefSeq" id="WP_041592326.1">
    <property type="nucleotide sequence ID" value="NZ_CP008877.1"/>
</dbReference>
<dbReference type="HOGENOM" id="CLU_1884794_0_0_9"/>
<dbReference type="EMBL" id="CP008877">
    <property type="protein sequence ID" value="AIF68409.1"/>
    <property type="molecule type" value="Genomic_DNA"/>
</dbReference>
<feature type="region of interest" description="Disordered" evidence="1">
    <location>
        <begin position="95"/>
        <end position="135"/>
    </location>
</feature>
<dbReference type="KEGG" id="tap:GZ22_18440"/>
<gene>
    <name evidence="2" type="ORF">GZ22_18440</name>
</gene>
<name>A0A075LPZ3_9BACI</name>
<dbReference type="OrthoDB" id="9975575at2"/>
<evidence type="ECO:0000256" key="1">
    <source>
        <dbReference type="SAM" id="MobiDB-lite"/>
    </source>
</evidence>
<keyword evidence="2" id="KW-0614">Plasmid</keyword>
<feature type="compositionally biased region" description="Basic and acidic residues" evidence="1">
    <location>
        <begin position="101"/>
        <end position="111"/>
    </location>
</feature>
<protein>
    <submittedName>
        <fullName evidence="2">Uncharacterized protein</fullName>
    </submittedName>
</protein>
<evidence type="ECO:0000313" key="3">
    <source>
        <dbReference type="Proteomes" id="UP000027980"/>
    </source>
</evidence>
<proteinExistence type="predicted"/>
<accession>A0A075LPZ3</accession>
<organism evidence="2 3">
    <name type="scientific">Terribacillus saccharophilus</name>
    <dbReference type="NCBI Taxonomy" id="361277"/>
    <lineage>
        <taxon>Bacteria</taxon>
        <taxon>Bacillati</taxon>
        <taxon>Bacillota</taxon>
        <taxon>Bacilli</taxon>
        <taxon>Bacillales</taxon>
        <taxon>Bacillaceae</taxon>
        <taxon>Terribacillus</taxon>
    </lineage>
</organism>
<dbReference type="GeneID" id="34223446"/>
<reference evidence="2 3" key="1">
    <citation type="submission" date="2014-07" db="EMBL/GenBank/DDBJ databases">
        <title>Complete genome sequence of a moderately halophilic bacterium Terribacillus aidingensis MP602, isolated from Cryptomeria fortunei in Tianmu mountain in China.</title>
        <authorList>
            <person name="Wang Y."/>
            <person name="Lu P."/>
            <person name="Zhang L."/>
        </authorList>
    </citation>
    <scope>NUCLEOTIDE SEQUENCE [LARGE SCALE GENOMIC DNA]</scope>
    <source>
        <strain evidence="2 3">MP602</strain>
        <plasmid evidence="2 3">pT1</plasmid>
    </source>
</reference>
<geneLocation type="plasmid" evidence="2 3">
    <name>pT1</name>
</geneLocation>
<evidence type="ECO:0000313" key="2">
    <source>
        <dbReference type="EMBL" id="AIF68409.1"/>
    </source>
</evidence>
<dbReference type="Proteomes" id="UP000027980">
    <property type="component" value="Plasmid pT1"/>
</dbReference>